<evidence type="ECO:0000313" key="1">
    <source>
        <dbReference type="EMBL" id="KAL1540445.1"/>
    </source>
</evidence>
<dbReference type="AlphaFoldDB" id="A0ABD1G8K3"/>
<dbReference type="Proteomes" id="UP001567538">
    <property type="component" value="Unassembled WGS sequence"/>
</dbReference>
<protein>
    <submittedName>
        <fullName evidence="1">Carboxylesterase 2</fullName>
    </submittedName>
</protein>
<sequence>MAAAENEHELVCKYNYHGGAFLVHHLHSTLSQLPTHPRTRSQARIRRLAEPGCLRVQVTVAENDLLKDRGWLYYQALGWSRWLVRSRYAKQKGRIIAFIWMRWKKQVP</sequence>
<keyword evidence="2" id="KW-1185">Reference proteome</keyword>
<reference evidence="1 2" key="1">
    <citation type="submission" date="2024-06" db="EMBL/GenBank/DDBJ databases">
        <title>A chromosome level genome sequence of Diviner's sage (Salvia divinorum).</title>
        <authorList>
            <person name="Ford S.A."/>
            <person name="Ro D.-K."/>
            <person name="Ness R.W."/>
            <person name="Phillips M.A."/>
        </authorList>
    </citation>
    <scope>NUCLEOTIDE SEQUENCE [LARGE SCALE GENOMIC DNA]</scope>
    <source>
        <strain evidence="1">SAF-2024a</strain>
        <tissue evidence="1">Leaf</tissue>
    </source>
</reference>
<comment type="caution">
    <text evidence="1">The sequence shown here is derived from an EMBL/GenBank/DDBJ whole genome shotgun (WGS) entry which is preliminary data.</text>
</comment>
<gene>
    <name evidence="1" type="ORF">AAHA92_24799</name>
</gene>
<organism evidence="1 2">
    <name type="scientific">Salvia divinorum</name>
    <name type="common">Maria pastora</name>
    <name type="synonym">Diviner's sage</name>
    <dbReference type="NCBI Taxonomy" id="28513"/>
    <lineage>
        <taxon>Eukaryota</taxon>
        <taxon>Viridiplantae</taxon>
        <taxon>Streptophyta</taxon>
        <taxon>Embryophyta</taxon>
        <taxon>Tracheophyta</taxon>
        <taxon>Spermatophyta</taxon>
        <taxon>Magnoliopsida</taxon>
        <taxon>eudicotyledons</taxon>
        <taxon>Gunneridae</taxon>
        <taxon>Pentapetalae</taxon>
        <taxon>asterids</taxon>
        <taxon>lamiids</taxon>
        <taxon>Lamiales</taxon>
        <taxon>Lamiaceae</taxon>
        <taxon>Nepetoideae</taxon>
        <taxon>Mentheae</taxon>
        <taxon>Salviinae</taxon>
        <taxon>Salvia</taxon>
        <taxon>Salvia subgen. Calosphace</taxon>
    </lineage>
</organism>
<proteinExistence type="predicted"/>
<dbReference type="EMBL" id="JBEAFC010000009">
    <property type="protein sequence ID" value="KAL1540445.1"/>
    <property type="molecule type" value="Genomic_DNA"/>
</dbReference>
<evidence type="ECO:0000313" key="2">
    <source>
        <dbReference type="Proteomes" id="UP001567538"/>
    </source>
</evidence>
<name>A0ABD1G8K3_SALDI</name>
<accession>A0ABD1G8K3</accession>